<accession>A0A0L0F8P0</accession>
<reference evidence="1 2" key="1">
    <citation type="submission" date="2011-02" db="EMBL/GenBank/DDBJ databases">
        <title>The Genome Sequence of Sphaeroforma arctica JP610.</title>
        <authorList>
            <consortium name="The Broad Institute Genome Sequencing Platform"/>
            <person name="Russ C."/>
            <person name="Cuomo C."/>
            <person name="Young S.K."/>
            <person name="Zeng Q."/>
            <person name="Gargeya S."/>
            <person name="Alvarado L."/>
            <person name="Berlin A."/>
            <person name="Chapman S.B."/>
            <person name="Chen Z."/>
            <person name="Freedman E."/>
            <person name="Gellesch M."/>
            <person name="Goldberg J."/>
            <person name="Griggs A."/>
            <person name="Gujja S."/>
            <person name="Heilman E."/>
            <person name="Heiman D."/>
            <person name="Howarth C."/>
            <person name="Mehta T."/>
            <person name="Neiman D."/>
            <person name="Pearson M."/>
            <person name="Roberts A."/>
            <person name="Saif S."/>
            <person name="Shea T."/>
            <person name="Shenoy N."/>
            <person name="Sisk P."/>
            <person name="Stolte C."/>
            <person name="Sykes S."/>
            <person name="White J."/>
            <person name="Yandava C."/>
            <person name="Burger G."/>
            <person name="Gray M.W."/>
            <person name="Holland P.W.H."/>
            <person name="King N."/>
            <person name="Lang F.B.F."/>
            <person name="Roger A.J."/>
            <person name="Ruiz-Trillo I."/>
            <person name="Haas B."/>
            <person name="Nusbaum C."/>
            <person name="Birren B."/>
        </authorList>
    </citation>
    <scope>NUCLEOTIDE SEQUENCE [LARGE SCALE GENOMIC DNA]</scope>
    <source>
        <strain evidence="1 2">JP610</strain>
    </source>
</reference>
<organism evidence="1 2">
    <name type="scientific">Sphaeroforma arctica JP610</name>
    <dbReference type="NCBI Taxonomy" id="667725"/>
    <lineage>
        <taxon>Eukaryota</taxon>
        <taxon>Ichthyosporea</taxon>
        <taxon>Ichthyophonida</taxon>
        <taxon>Sphaeroforma</taxon>
    </lineage>
</organism>
<dbReference type="Gene3D" id="2.30.29.30">
    <property type="entry name" value="Pleckstrin-homology domain (PH domain)/Phosphotyrosine-binding domain (PTB)"/>
    <property type="match status" value="1"/>
</dbReference>
<name>A0A0L0F8P0_9EUKA</name>
<evidence type="ECO:0000313" key="1">
    <source>
        <dbReference type="EMBL" id="KNC73072.1"/>
    </source>
</evidence>
<dbReference type="InterPro" id="IPR011993">
    <property type="entry name" value="PH-like_dom_sf"/>
</dbReference>
<protein>
    <submittedName>
        <fullName evidence="1">Uncharacterized protein</fullName>
    </submittedName>
</protein>
<proteinExistence type="predicted"/>
<dbReference type="GeneID" id="25914872"/>
<dbReference type="RefSeq" id="XP_014146974.1">
    <property type="nucleotide sequence ID" value="XM_014291499.1"/>
</dbReference>
<keyword evidence="2" id="KW-1185">Reference proteome</keyword>
<sequence length="211" mass="23782">MSADVDCSGYAAPLQRLNEYYAMLKRLSEVSLGKIERDAYVGAARDMRLALVDIHSERRREINRMQLVYINWLFGLSGQSGHKKETIVSHKRWFLGYGDVTEVDQKTPSGADMDKKSHRGTRTFLFNDMIVMCRKKERIFTNLSKEKRYRVEKTLRLKGDFRVTDISGRGTACTSIQLSGIHAAEGLIMGAGTGTDASGTIAVKGRREGRR</sequence>
<gene>
    <name evidence="1" type="ORF">SARC_14368</name>
</gene>
<dbReference type="OrthoDB" id="27593at2759"/>
<dbReference type="EMBL" id="KQ246123">
    <property type="protein sequence ID" value="KNC73072.1"/>
    <property type="molecule type" value="Genomic_DNA"/>
</dbReference>
<dbReference type="AlphaFoldDB" id="A0A0L0F8P0"/>
<dbReference type="Proteomes" id="UP000054560">
    <property type="component" value="Unassembled WGS sequence"/>
</dbReference>
<evidence type="ECO:0000313" key="2">
    <source>
        <dbReference type="Proteomes" id="UP000054560"/>
    </source>
</evidence>